<feature type="compositionally biased region" description="Gly residues" evidence="1">
    <location>
        <begin position="58"/>
        <end position="67"/>
    </location>
</feature>
<sequence length="67" mass="7108">MLFLFALILAFLSIGIYGQNPAYGPAPPAYPNPQPTQPPYTPVQSPYVTTPPAAPETGYGGEAEIGW</sequence>
<feature type="region of interest" description="Disordered" evidence="1">
    <location>
        <begin position="25"/>
        <end position="67"/>
    </location>
</feature>
<dbReference type="Proteomes" id="UP000887561">
    <property type="component" value="Unplaced"/>
</dbReference>
<feature type="signal peptide" evidence="2">
    <location>
        <begin position="1"/>
        <end position="18"/>
    </location>
</feature>
<evidence type="ECO:0000313" key="4">
    <source>
        <dbReference type="WBParaSite" id="scaffold6156_cov201.g10500"/>
    </source>
</evidence>
<evidence type="ECO:0000256" key="2">
    <source>
        <dbReference type="SAM" id="SignalP"/>
    </source>
</evidence>
<dbReference type="WBParaSite" id="scaffold6156_cov201.g10500">
    <property type="protein sequence ID" value="scaffold6156_cov201.g10500"/>
    <property type="gene ID" value="scaffold6156_cov201.g10500"/>
</dbReference>
<proteinExistence type="predicted"/>
<organism evidence="3 4">
    <name type="scientific">Meloidogyne javanica</name>
    <name type="common">Root-knot nematode worm</name>
    <dbReference type="NCBI Taxonomy" id="6303"/>
    <lineage>
        <taxon>Eukaryota</taxon>
        <taxon>Metazoa</taxon>
        <taxon>Ecdysozoa</taxon>
        <taxon>Nematoda</taxon>
        <taxon>Chromadorea</taxon>
        <taxon>Rhabditida</taxon>
        <taxon>Tylenchina</taxon>
        <taxon>Tylenchomorpha</taxon>
        <taxon>Tylenchoidea</taxon>
        <taxon>Meloidogynidae</taxon>
        <taxon>Meloidogyninae</taxon>
        <taxon>Meloidogyne</taxon>
        <taxon>Meloidogyne incognita group</taxon>
    </lineage>
</organism>
<evidence type="ECO:0000313" key="3">
    <source>
        <dbReference type="Proteomes" id="UP000887561"/>
    </source>
</evidence>
<reference evidence="4" key="1">
    <citation type="submission" date="2022-11" db="UniProtKB">
        <authorList>
            <consortium name="WormBaseParasite"/>
        </authorList>
    </citation>
    <scope>IDENTIFICATION</scope>
</reference>
<feature type="chain" id="PRO_5037871210" evidence="2">
    <location>
        <begin position="19"/>
        <end position="67"/>
    </location>
</feature>
<evidence type="ECO:0000256" key="1">
    <source>
        <dbReference type="SAM" id="MobiDB-lite"/>
    </source>
</evidence>
<accession>A0A915MXP2</accession>
<protein>
    <submittedName>
        <fullName evidence="4">Uncharacterized protein</fullName>
    </submittedName>
</protein>
<name>A0A915MXP2_MELJA</name>
<dbReference type="AlphaFoldDB" id="A0A915MXP2"/>
<keyword evidence="3" id="KW-1185">Reference proteome</keyword>
<keyword evidence="2" id="KW-0732">Signal</keyword>
<feature type="compositionally biased region" description="Pro residues" evidence="1">
    <location>
        <begin position="25"/>
        <end position="41"/>
    </location>
</feature>
<feature type="compositionally biased region" description="Low complexity" evidence="1">
    <location>
        <begin position="42"/>
        <end position="51"/>
    </location>
</feature>